<keyword evidence="6" id="KW-1185">Reference proteome</keyword>
<dbReference type="PANTHER" id="PTHR44688">
    <property type="entry name" value="DNA-BINDING TRANSCRIPTIONAL ACTIVATOR DEVR_DOSR"/>
    <property type="match status" value="1"/>
</dbReference>
<proteinExistence type="predicted"/>
<dbReference type="GO" id="GO:0006355">
    <property type="term" value="P:regulation of DNA-templated transcription"/>
    <property type="evidence" value="ECO:0007669"/>
    <property type="project" value="InterPro"/>
</dbReference>
<keyword evidence="3" id="KW-0804">Transcription</keyword>
<dbReference type="AlphaFoldDB" id="V5SH42"/>
<accession>V5SH42</accession>
<evidence type="ECO:0000256" key="3">
    <source>
        <dbReference type="ARBA" id="ARBA00023163"/>
    </source>
</evidence>
<dbReference type="STRING" id="1029756.W911_00515"/>
<keyword evidence="2" id="KW-0238">DNA-binding</keyword>
<organism evidence="5 6">
    <name type="scientific">Hyphomicrobium nitrativorans NL23</name>
    <dbReference type="NCBI Taxonomy" id="1029756"/>
    <lineage>
        <taxon>Bacteria</taxon>
        <taxon>Pseudomonadati</taxon>
        <taxon>Pseudomonadota</taxon>
        <taxon>Alphaproteobacteria</taxon>
        <taxon>Hyphomicrobiales</taxon>
        <taxon>Hyphomicrobiaceae</taxon>
        <taxon>Hyphomicrobium</taxon>
    </lineage>
</organism>
<dbReference type="CDD" id="cd06170">
    <property type="entry name" value="LuxR_C_like"/>
    <property type="match status" value="1"/>
</dbReference>
<dbReference type="Pfam" id="PF00196">
    <property type="entry name" value="GerE"/>
    <property type="match status" value="1"/>
</dbReference>
<keyword evidence="1" id="KW-0805">Transcription regulation</keyword>
<dbReference type="Gene3D" id="1.10.10.10">
    <property type="entry name" value="Winged helix-like DNA-binding domain superfamily/Winged helix DNA-binding domain"/>
    <property type="match status" value="1"/>
</dbReference>
<evidence type="ECO:0000259" key="4">
    <source>
        <dbReference type="PROSITE" id="PS50043"/>
    </source>
</evidence>
<dbReference type="InterPro" id="IPR016032">
    <property type="entry name" value="Sig_transdc_resp-reg_C-effctor"/>
</dbReference>
<evidence type="ECO:0000256" key="2">
    <source>
        <dbReference type="ARBA" id="ARBA00023125"/>
    </source>
</evidence>
<name>V5SH42_9HYPH</name>
<dbReference type="EMBL" id="CP006912">
    <property type="protein sequence ID" value="AHB49797.1"/>
    <property type="molecule type" value="Genomic_DNA"/>
</dbReference>
<dbReference type="GO" id="GO:0003677">
    <property type="term" value="F:DNA binding"/>
    <property type="evidence" value="ECO:0007669"/>
    <property type="project" value="UniProtKB-KW"/>
</dbReference>
<dbReference type="PANTHER" id="PTHR44688:SF16">
    <property type="entry name" value="DNA-BINDING TRANSCRIPTIONAL ACTIVATOR DEVR_DOSR"/>
    <property type="match status" value="1"/>
</dbReference>
<dbReference type="PROSITE" id="PS50043">
    <property type="entry name" value="HTH_LUXR_2"/>
    <property type="match status" value="1"/>
</dbReference>
<dbReference type="PRINTS" id="PR00038">
    <property type="entry name" value="HTHLUXR"/>
</dbReference>
<dbReference type="HOGENOM" id="CLU_000445_103_2_5"/>
<dbReference type="PATRIC" id="fig|1029756.8.peg.112"/>
<protein>
    <recommendedName>
        <fullName evidence="4">HTH luxR-type domain-containing protein</fullName>
    </recommendedName>
</protein>
<dbReference type="KEGG" id="hni:W911_00515"/>
<gene>
    <name evidence="5" type="ORF">W911_00515</name>
</gene>
<sequence length="77" mass="8479">MLTRRERDCLILTGHGHSEKEVALALDISPNTVRVHIENIKRKLGASNKSHALILALLTGEAELKDFDEKVAADAPH</sequence>
<evidence type="ECO:0000313" key="6">
    <source>
        <dbReference type="Proteomes" id="UP000018542"/>
    </source>
</evidence>
<evidence type="ECO:0000313" key="5">
    <source>
        <dbReference type="EMBL" id="AHB49797.1"/>
    </source>
</evidence>
<dbReference type="SMART" id="SM00421">
    <property type="entry name" value="HTH_LUXR"/>
    <property type="match status" value="1"/>
</dbReference>
<reference evidence="5 6" key="1">
    <citation type="journal article" date="2014" name="Genome Announc.">
        <title>Complete Genome Sequence of Hyphomicrobium nitrativorans Strain NL23, a Denitrifying Bacterium Isolated from Biofilm of a Methanol-Fed Denitrification System Treating Seawater at the Montreal Biodome.</title>
        <authorList>
            <person name="Martineau C."/>
            <person name="Villeneuve C."/>
            <person name="Mauffrey F."/>
            <person name="Villemur R."/>
        </authorList>
    </citation>
    <scope>NUCLEOTIDE SEQUENCE [LARGE SCALE GENOMIC DNA]</scope>
    <source>
        <strain evidence="5">NL23</strain>
    </source>
</reference>
<feature type="domain" description="HTH luxR-type" evidence="4">
    <location>
        <begin position="1"/>
        <end position="60"/>
    </location>
</feature>
<dbReference type="SUPFAM" id="SSF46894">
    <property type="entry name" value="C-terminal effector domain of the bipartite response regulators"/>
    <property type="match status" value="1"/>
</dbReference>
<dbReference type="Proteomes" id="UP000018542">
    <property type="component" value="Chromosome"/>
</dbReference>
<dbReference type="InterPro" id="IPR000792">
    <property type="entry name" value="Tscrpt_reg_LuxR_C"/>
</dbReference>
<evidence type="ECO:0000256" key="1">
    <source>
        <dbReference type="ARBA" id="ARBA00023015"/>
    </source>
</evidence>
<dbReference type="InterPro" id="IPR036388">
    <property type="entry name" value="WH-like_DNA-bd_sf"/>
</dbReference>